<evidence type="ECO:0000313" key="1">
    <source>
        <dbReference type="EMBL" id="CAE7599459.1"/>
    </source>
</evidence>
<gene>
    <name evidence="1" type="ORF">SPIL2461_LOCUS15914</name>
</gene>
<dbReference type="Proteomes" id="UP000649617">
    <property type="component" value="Unassembled WGS sequence"/>
</dbReference>
<name>A0A812V5D3_SYMPI</name>
<dbReference type="EMBL" id="CAJNIZ010040126">
    <property type="protein sequence ID" value="CAE7599459.1"/>
    <property type="molecule type" value="Genomic_DNA"/>
</dbReference>
<keyword evidence="2" id="KW-1185">Reference proteome</keyword>
<evidence type="ECO:0000313" key="2">
    <source>
        <dbReference type="Proteomes" id="UP000649617"/>
    </source>
</evidence>
<dbReference type="AlphaFoldDB" id="A0A812V5D3"/>
<protein>
    <submittedName>
        <fullName evidence="1">Uncharacterized protein</fullName>
    </submittedName>
</protein>
<feature type="non-terminal residue" evidence="1">
    <location>
        <position position="1"/>
    </location>
</feature>
<dbReference type="OrthoDB" id="10448430at2759"/>
<organism evidence="1 2">
    <name type="scientific">Symbiodinium pilosum</name>
    <name type="common">Dinoflagellate</name>
    <dbReference type="NCBI Taxonomy" id="2952"/>
    <lineage>
        <taxon>Eukaryota</taxon>
        <taxon>Sar</taxon>
        <taxon>Alveolata</taxon>
        <taxon>Dinophyceae</taxon>
        <taxon>Suessiales</taxon>
        <taxon>Symbiodiniaceae</taxon>
        <taxon>Symbiodinium</taxon>
    </lineage>
</organism>
<feature type="non-terminal residue" evidence="1">
    <location>
        <position position="73"/>
    </location>
</feature>
<proteinExistence type="predicted"/>
<comment type="caution">
    <text evidence="1">The sequence shown here is derived from an EMBL/GenBank/DDBJ whole genome shotgun (WGS) entry which is preliminary data.</text>
</comment>
<accession>A0A812V5D3</accession>
<sequence>SGQTRTLRDVFSYHFRAIARLAEHFGQKALERLRGNLEYMRVCSLYSGIGGAELSISLAHAAAASRFREADQP</sequence>
<reference evidence="1" key="1">
    <citation type="submission" date="2021-02" db="EMBL/GenBank/DDBJ databases">
        <authorList>
            <person name="Dougan E. K."/>
            <person name="Rhodes N."/>
            <person name="Thang M."/>
            <person name="Chan C."/>
        </authorList>
    </citation>
    <scope>NUCLEOTIDE SEQUENCE</scope>
</reference>